<keyword evidence="5" id="KW-0627">Porphyrin biosynthesis</keyword>
<organism evidence="8 9">
    <name type="scientific">Staphylococcus pragensis</name>
    <dbReference type="NCBI Taxonomy" id="1611836"/>
    <lineage>
        <taxon>Bacteria</taxon>
        <taxon>Bacillati</taxon>
        <taxon>Bacillota</taxon>
        <taxon>Bacilli</taxon>
        <taxon>Bacillales</taxon>
        <taxon>Staphylococcaceae</taxon>
        <taxon>Staphylococcus</taxon>
    </lineage>
</organism>
<comment type="similarity">
    <text evidence="6">Belongs to the precorrin methyltransferase family.</text>
</comment>
<dbReference type="EC" id="2.1.1.107" evidence="1"/>
<evidence type="ECO:0000256" key="2">
    <source>
        <dbReference type="ARBA" id="ARBA00022603"/>
    </source>
</evidence>
<dbReference type="InterPro" id="IPR035996">
    <property type="entry name" value="4pyrrol_Methylase_sf"/>
</dbReference>
<evidence type="ECO:0000256" key="3">
    <source>
        <dbReference type="ARBA" id="ARBA00022679"/>
    </source>
</evidence>
<dbReference type="InterPro" id="IPR014776">
    <property type="entry name" value="4pyrrole_Mease_sub2"/>
</dbReference>
<dbReference type="Gene3D" id="3.30.950.10">
    <property type="entry name" value="Methyltransferase, Cobalt-precorrin-4 Transmethylase, Domain 2"/>
    <property type="match status" value="1"/>
</dbReference>
<evidence type="ECO:0000259" key="7">
    <source>
        <dbReference type="Pfam" id="PF00590"/>
    </source>
</evidence>
<dbReference type="InterPro" id="IPR006366">
    <property type="entry name" value="CobA/CysG_C"/>
</dbReference>
<keyword evidence="9" id="KW-1185">Reference proteome</keyword>
<proteinExistence type="inferred from homology"/>
<keyword evidence="4" id="KW-0949">S-adenosyl-L-methionine</keyword>
<dbReference type="Proteomes" id="UP000297459">
    <property type="component" value="Unassembled WGS sequence"/>
</dbReference>
<evidence type="ECO:0000256" key="6">
    <source>
        <dbReference type="RuleBase" id="RU003960"/>
    </source>
</evidence>
<evidence type="ECO:0000313" key="8">
    <source>
        <dbReference type="EMBL" id="TGN27520.1"/>
    </source>
</evidence>
<comment type="caution">
    <text evidence="8">The sequence shown here is derived from an EMBL/GenBank/DDBJ whole genome shotgun (WGS) entry which is preliminary data.</text>
</comment>
<evidence type="ECO:0000256" key="1">
    <source>
        <dbReference type="ARBA" id="ARBA00012162"/>
    </source>
</evidence>
<evidence type="ECO:0000256" key="5">
    <source>
        <dbReference type="ARBA" id="ARBA00023244"/>
    </source>
</evidence>
<evidence type="ECO:0000313" key="9">
    <source>
        <dbReference type="Proteomes" id="UP000297459"/>
    </source>
</evidence>
<keyword evidence="2 6" id="KW-0489">Methyltransferase</keyword>
<dbReference type="PROSITE" id="PS00840">
    <property type="entry name" value="SUMT_2"/>
    <property type="match status" value="1"/>
</dbReference>
<dbReference type="Pfam" id="PF00590">
    <property type="entry name" value="TP_methylase"/>
    <property type="match status" value="1"/>
</dbReference>
<gene>
    <name evidence="8" type="primary">cobA</name>
    <name evidence="8" type="ORF">E2558_06640</name>
</gene>
<name>A0A4Z1BP10_9STAP</name>
<dbReference type="InterPro" id="IPR003043">
    <property type="entry name" value="Uropor_MeTrfase_CS"/>
</dbReference>
<dbReference type="NCBIfam" id="NF004790">
    <property type="entry name" value="PRK06136.1"/>
    <property type="match status" value="1"/>
</dbReference>
<dbReference type="PANTHER" id="PTHR45790">
    <property type="entry name" value="SIROHEME SYNTHASE-RELATED"/>
    <property type="match status" value="1"/>
</dbReference>
<dbReference type="InterPro" id="IPR000878">
    <property type="entry name" value="4pyrrol_Mease"/>
</dbReference>
<dbReference type="FunFam" id="3.40.1010.10:FF:000001">
    <property type="entry name" value="Siroheme synthase"/>
    <property type="match status" value="1"/>
</dbReference>
<dbReference type="CDD" id="cd11642">
    <property type="entry name" value="SUMT"/>
    <property type="match status" value="1"/>
</dbReference>
<dbReference type="Gene3D" id="3.40.1010.10">
    <property type="entry name" value="Cobalt-precorrin-4 Transmethylase, Domain 1"/>
    <property type="match status" value="1"/>
</dbReference>
<dbReference type="PANTHER" id="PTHR45790:SF3">
    <property type="entry name" value="S-ADENOSYL-L-METHIONINE-DEPENDENT UROPORPHYRINOGEN III METHYLTRANSFERASE, CHLOROPLASTIC"/>
    <property type="match status" value="1"/>
</dbReference>
<protein>
    <recommendedName>
        <fullName evidence="1">uroporphyrinogen-III C-methyltransferase</fullName>
        <ecNumber evidence="1">2.1.1.107</ecNumber>
    </recommendedName>
</protein>
<evidence type="ECO:0000256" key="4">
    <source>
        <dbReference type="ARBA" id="ARBA00022691"/>
    </source>
</evidence>
<dbReference type="RefSeq" id="WP_126565605.1">
    <property type="nucleotide sequence ID" value="NZ_BMCY01000002.1"/>
</dbReference>
<dbReference type="InterPro" id="IPR050161">
    <property type="entry name" value="Siro_Cobalamin_biosynth"/>
</dbReference>
<sequence length="314" mass="35132">MSLNAEPKVYLIGAGPGNPNLLTKKAERILRKADVILYDRLVNPLIIQYASPSTEVIDVGKKPYAKHIQQEEINLKIVEATKRHRIVVRLKGGDPAIFGRVTEEIDTLKAHGISYEIVPGVTSASAAVANMDIGLTMRSIAPSVTFSTGHFKDSINRETDIRNLINGGTLAIYMGIKRLNHIIKQITVYTNEDYSIAIVFNATCYNQKVIIGKLSTIEAQLQQLNLESEPGICILGAMVEYIDKDKVEQSEAQHDETLYIINGSKDEALLTAEDLSEKGKHCLLAYDDSYHKSQQWLYQSIIDKHHFKFIETTY</sequence>
<keyword evidence="3 6" id="KW-0808">Transferase</keyword>
<dbReference type="InterPro" id="IPR014777">
    <property type="entry name" value="4pyrrole_Mease_sub1"/>
</dbReference>
<feature type="domain" description="Tetrapyrrole methylase" evidence="7">
    <location>
        <begin position="8"/>
        <end position="217"/>
    </location>
</feature>
<dbReference type="NCBIfam" id="TIGR01469">
    <property type="entry name" value="cobA_cysG_Cterm"/>
    <property type="match status" value="1"/>
</dbReference>
<dbReference type="AlphaFoldDB" id="A0A4Z1BP10"/>
<reference evidence="8 9" key="1">
    <citation type="submission" date="2019-04" db="EMBL/GenBank/DDBJ databases">
        <title>Genomic characterization of Staphylococcus petrasii strains.</title>
        <authorList>
            <person name="Vrbovska V."/>
            <person name="Kovarovic V."/>
            <person name="Maslanova I."/>
            <person name="Indrakova A."/>
            <person name="Petras P."/>
            <person name="Sedo O."/>
            <person name="Svec P."/>
            <person name="Fisarova L."/>
            <person name="Sedlacek I."/>
            <person name="Doskar J."/>
            <person name="Pantucek R."/>
        </authorList>
    </citation>
    <scope>NUCLEOTIDE SEQUENCE [LARGE SCALE GENOMIC DNA]</scope>
    <source>
        <strain evidence="8 9">CCM 8529</strain>
    </source>
</reference>
<dbReference type="EMBL" id="SRPJ01000002">
    <property type="protein sequence ID" value="TGN27520.1"/>
    <property type="molecule type" value="Genomic_DNA"/>
</dbReference>
<accession>A0A4Z1BP10</accession>
<dbReference type="SUPFAM" id="SSF53790">
    <property type="entry name" value="Tetrapyrrole methylase"/>
    <property type="match status" value="1"/>
</dbReference>
<dbReference type="GO" id="GO:0004851">
    <property type="term" value="F:uroporphyrin-III C-methyltransferase activity"/>
    <property type="evidence" value="ECO:0007669"/>
    <property type="project" value="UniProtKB-EC"/>
</dbReference>
<dbReference type="GO" id="GO:0019354">
    <property type="term" value="P:siroheme biosynthetic process"/>
    <property type="evidence" value="ECO:0007669"/>
    <property type="project" value="InterPro"/>
</dbReference>
<dbReference type="GO" id="GO:0032259">
    <property type="term" value="P:methylation"/>
    <property type="evidence" value="ECO:0007669"/>
    <property type="project" value="UniProtKB-KW"/>
</dbReference>